<reference evidence="2 3" key="1">
    <citation type="submission" date="2016-09" db="EMBL/GenBank/DDBJ databases">
        <authorList>
            <person name="Capua I."/>
            <person name="De Benedictis P."/>
            <person name="Joannis T."/>
            <person name="Lombin L.H."/>
            <person name="Cattoli G."/>
        </authorList>
    </citation>
    <scope>NUCLEOTIDE SEQUENCE [LARGE SCALE GENOMIC DNA]</scope>
    <source>
        <strain evidence="2 3">IMI 309357</strain>
    </source>
</reference>
<feature type="chain" id="PRO_5009602897" evidence="1">
    <location>
        <begin position="20"/>
        <end position="242"/>
    </location>
</feature>
<gene>
    <name evidence="2" type="ORF">CORC01_03937</name>
</gene>
<protein>
    <submittedName>
        <fullName evidence="2">Uncharacterized protein</fullName>
    </submittedName>
</protein>
<evidence type="ECO:0000256" key="1">
    <source>
        <dbReference type="SAM" id="SignalP"/>
    </source>
</evidence>
<accession>A0A1G4BHQ1</accession>
<dbReference type="EMBL" id="MJBS01000024">
    <property type="protein sequence ID" value="OHF00863.1"/>
    <property type="molecule type" value="Genomic_DNA"/>
</dbReference>
<organism evidence="2 3">
    <name type="scientific">Colletotrichum orchidophilum</name>
    <dbReference type="NCBI Taxonomy" id="1209926"/>
    <lineage>
        <taxon>Eukaryota</taxon>
        <taxon>Fungi</taxon>
        <taxon>Dikarya</taxon>
        <taxon>Ascomycota</taxon>
        <taxon>Pezizomycotina</taxon>
        <taxon>Sordariomycetes</taxon>
        <taxon>Hypocreomycetidae</taxon>
        <taxon>Glomerellales</taxon>
        <taxon>Glomerellaceae</taxon>
        <taxon>Colletotrichum</taxon>
    </lineage>
</organism>
<sequence length="242" mass="26401">MRLSSTFNSILSAVSVAHAAPEPVIITELPHPPISTHKVINNSTFPNGDAWSRITYGVSEENQAGRVAALDYPQNFNDGKRLLAGPRMFECSAKLASGACSPDQVHVYPIRWKTAMNVSGIGGAIRELRIRPNNEHLGFNSFTYHDFPDDGANVPVETEQVNLVVTSVNPSPTGKDIDWVSDFVQTGPNDGTKKTSPDGLRLTTDLLMTIFQANGILTTTINGEEWLQPANGIETSRWLRVS</sequence>
<dbReference type="STRING" id="1209926.A0A1G4BHQ1"/>
<dbReference type="GeneID" id="34557096"/>
<dbReference type="RefSeq" id="XP_022478005.1">
    <property type="nucleotide sequence ID" value="XM_022615586.1"/>
</dbReference>
<keyword evidence="3" id="KW-1185">Reference proteome</keyword>
<proteinExistence type="predicted"/>
<dbReference type="Proteomes" id="UP000176998">
    <property type="component" value="Unassembled WGS sequence"/>
</dbReference>
<comment type="caution">
    <text evidence="2">The sequence shown here is derived from an EMBL/GenBank/DDBJ whole genome shotgun (WGS) entry which is preliminary data.</text>
</comment>
<keyword evidence="1" id="KW-0732">Signal</keyword>
<evidence type="ECO:0000313" key="3">
    <source>
        <dbReference type="Proteomes" id="UP000176998"/>
    </source>
</evidence>
<feature type="signal peptide" evidence="1">
    <location>
        <begin position="1"/>
        <end position="19"/>
    </location>
</feature>
<evidence type="ECO:0000313" key="2">
    <source>
        <dbReference type="EMBL" id="OHF00863.1"/>
    </source>
</evidence>
<dbReference type="AlphaFoldDB" id="A0A1G4BHQ1"/>
<dbReference type="OrthoDB" id="10265322at2759"/>
<name>A0A1G4BHQ1_9PEZI</name>